<dbReference type="InterPro" id="IPR013325">
    <property type="entry name" value="RNA_pol_sigma_r2"/>
</dbReference>
<dbReference type="Gene3D" id="1.10.1740.10">
    <property type="match status" value="1"/>
</dbReference>
<keyword evidence="2" id="KW-0805">Transcription regulation</keyword>
<name>A0A7W7VC50_9PSEU</name>
<evidence type="ECO:0000256" key="2">
    <source>
        <dbReference type="ARBA" id="ARBA00023015"/>
    </source>
</evidence>
<evidence type="ECO:0000313" key="8">
    <source>
        <dbReference type="Proteomes" id="UP000520767"/>
    </source>
</evidence>
<evidence type="ECO:0000256" key="4">
    <source>
        <dbReference type="ARBA" id="ARBA00023125"/>
    </source>
</evidence>
<dbReference type="AlphaFoldDB" id="A0A7W7VC50"/>
<gene>
    <name evidence="7" type="ORF">FHR82_000875</name>
</gene>
<dbReference type="EMBL" id="JACHJQ010000001">
    <property type="protein sequence ID" value="MBB4904665.1"/>
    <property type="molecule type" value="Genomic_DNA"/>
</dbReference>
<dbReference type="InterPro" id="IPR039425">
    <property type="entry name" value="RNA_pol_sigma-70-like"/>
</dbReference>
<proteinExistence type="inferred from homology"/>
<dbReference type="NCBIfam" id="TIGR02937">
    <property type="entry name" value="sigma70-ECF"/>
    <property type="match status" value="1"/>
</dbReference>
<keyword evidence="5" id="KW-0804">Transcription</keyword>
<dbReference type="GO" id="GO:0006352">
    <property type="term" value="P:DNA-templated transcription initiation"/>
    <property type="evidence" value="ECO:0007669"/>
    <property type="project" value="InterPro"/>
</dbReference>
<dbReference type="InterPro" id="IPR007627">
    <property type="entry name" value="RNA_pol_sigma70_r2"/>
</dbReference>
<dbReference type="Proteomes" id="UP000520767">
    <property type="component" value="Unassembled WGS sequence"/>
</dbReference>
<evidence type="ECO:0000259" key="6">
    <source>
        <dbReference type="Pfam" id="PF04542"/>
    </source>
</evidence>
<evidence type="ECO:0000256" key="3">
    <source>
        <dbReference type="ARBA" id="ARBA00023082"/>
    </source>
</evidence>
<keyword evidence="8" id="KW-1185">Reference proteome</keyword>
<dbReference type="SUPFAM" id="SSF88946">
    <property type="entry name" value="Sigma2 domain of RNA polymerase sigma factors"/>
    <property type="match status" value="1"/>
</dbReference>
<feature type="domain" description="RNA polymerase sigma-70 region 2" evidence="6">
    <location>
        <begin position="19"/>
        <end position="86"/>
    </location>
</feature>
<accession>A0A7W7VC50</accession>
<sequence length="175" mass="19793">MRELIHRASRGDEEAWHELVHRHASVVWSVTRAHRLRGADAADASQNTWAALAEHLPRLRDPDRVAGWLATTARRECLRILLQGRREVPLEQIEIGTYEEPAVLRTARDKLLWQAFATLPARCRQLLGLLAHAPELTYVQLSRALGIKVNSLGQTRGRCLDVLRRRLILLGGGPE</sequence>
<evidence type="ECO:0000313" key="7">
    <source>
        <dbReference type="EMBL" id="MBB4904665.1"/>
    </source>
</evidence>
<keyword evidence="4" id="KW-0238">DNA-binding</keyword>
<comment type="caution">
    <text evidence="7">The sequence shown here is derived from an EMBL/GenBank/DDBJ whole genome shotgun (WGS) entry which is preliminary data.</text>
</comment>
<organism evidence="7 8">
    <name type="scientific">Actinophytocola algeriensis</name>
    <dbReference type="NCBI Taxonomy" id="1768010"/>
    <lineage>
        <taxon>Bacteria</taxon>
        <taxon>Bacillati</taxon>
        <taxon>Actinomycetota</taxon>
        <taxon>Actinomycetes</taxon>
        <taxon>Pseudonocardiales</taxon>
        <taxon>Pseudonocardiaceae</taxon>
    </lineage>
</organism>
<dbReference type="InterPro" id="IPR014284">
    <property type="entry name" value="RNA_pol_sigma-70_dom"/>
</dbReference>
<dbReference type="PANTHER" id="PTHR43133">
    <property type="entry name" value="RNA POLYMERASE ECF-TYPE SIGMA FACTO"/>
    <property type="match status" value="1"/>
</dbReference>
<evidence type="ECO:0000256" key="5">
    <source>
        <dbReference type="ARBA" id="ARBA00023163"/>
    </source>
</evidence>
<comment type="similarity">
    <text evidence="1">Belongs to the sigma-70 factor family. ECF subfamily.</text>
</comment>
<dbReference type="InterPro" id="IPR036388">
    <property type="entry name" value="WH-like_DNA-bd_sf"/>
</dbReference>
<dbReference type="GO" id="GO:0003677">
    <property type="term" value="F:DNA binding"/>
    <property type="evidence" value="ECO:0007669"/>
    <property type="project" value="UniProtKB-KW"/>
</dbReference>
<dbReference type="RefSeq" id="WP_184808885.1">
    <property type="nucleotide sequence ID" value="NZ_JACHJQ010000001.1"/>
</dbReference>
<dbReference type="Gene3D" id="1.10.10.10">
    <property type="entry name" value="Winged helix-like DNA-binding domain superfamily/Winged helix DNA-binding domain"/>
    <property type="match status" value="1"/>
</dbReference>
<protein>
    <submittedName>
        <fullName evidence="7">RNA polymerase sigma factor (Sigma-70 family)</fullName>
    </submittedName>
</protein>
<dbReference type="SUPFAM" id="SSF88659">
    <property type="entry name" value="Sigma3 and sigma4 domains of RNA polymerase sigma factors"/>
    <property type="match status" value="1"/>
</dbReference>
<keyword evidence="3" id="KW-0731">Sigma factor</keyword>
<evidence type="ECO:0000256" key="1">
    <source>
        <dbReference type="ARBA" id="ARBA00010641"/>
    </source>
</evidence>
<dbReference type="InterPro" id="IPR013324">
    <property type="entry name" value="RNA_pol_sigma_r3/r4-like"/>
</dbReference>
<dbReference type="Pfam" id="PF04542">
    <property type="entry name" value="Sigma70_r2"/>
    <property type="match status" value="1"/>
</dbReference>
<dbReference type="PANTHER" id="PTHR43133:SF8">
    <property type="entry name" value="RNA POLYMERASE SIGMA FACTOR HI_1459-RELATED"/>
    <property type="match status" value="1"/>
</dbReference>
<dbReference type="GO" id="GO:0016987">
    <property type="term" value="F:sigma factor activity"/>
    <property type="evidence" value="ECO:0007669"/>
    <property type="project" value="UniProtKB-KW"/>
</dbReference>
<reference evidence="7 8" key="1">
    <citation type="submission" date="2020-08" db="EMBL/GenBank/DDBJ databases">
        <title>Genomic Encyclopedia of Type Strains, Phase III (KMG-III): the genomes of soil and plant-associated and newly described type strains.</title>
        <authorList>
            <person name="Whitman W."/>
        </authorList>
    </citation>
    <scope>NUCLEOTIDE SEQUENCE [LARGE SCALE GENOMIC DNA]</scope>
    <source>
        <strain evidence="7 8">CECT 8960</strain>
    </source>
</reference>